<reference evidence="1" key="1">
    <citation type="submission" date="2023-10" db="EMBL/GenBank/DDBJ databases">
        <authorList>
            <person name="Chen Y."/>
            <person name="Shah S."/>
            <person name="Dougan E. K."/>
            <person name="Thang M."/>
            <person name="Chan C."/>
        </authorList>
    </citation>
    <scope>NUCLEOTIDE SEQUENCE [LARGE SCALE GENOMIC DNA]</scope>
</reference>
<proteinExistence type="predicted"/>
<dbReference type="EMBL" id="CAUYUJ010014323">
    <property type="protein sequence ID" value="CAK0839774.1"/>
    <property type="molecule type" value="Genomic_DNA"/>
</dbReference>
<evidence type="ECO:0000313" key="1">
    <source>
        <dbReference type="EMBL" id="CAK0839774.1"/>
    </source>
</evidence>
<organism evidence="1 2">
    <name type="scientific">Prorocentrum cordatum</name>
    <dbReference type="NCBI Taxonomy" id="2364126"/>
    <lineage>
        <taxon>Eukaryota</taxon>
        <taxon>Sar</taxon>
        <taxon>Alveolata</taxon>
        <taxon>Dinophyceae</taxon>
        <taxon>Prorocentrales</taxon>
        <taxon>Prorocentraceae</taxon>
        <taxon>Prorocentrum</taxon>
    </lineage>
</organism>
<keyword evidence="2" id="KW-1185">Reference proteome</keyword>
<protein>
    <submittedName>
        <fullName evidence="1">Uncharacterized protein</fullName>
    </submittedName>
</protein>
<sequence>VEGQKVGPGTMLEPALTILPMGRSWAMRIAQSALLNSLGDSGIDGSRLVVGGSPASPLDDVSGVRVAGYVDNFVVFGQGLVIVDSTAMVEIARRLDEACDAA</sequence>
<comment type="caution">
    <text evidence="1">The sequence shown here is derived from an EMBL/GenBank/DDBJ whole genome shotgun (WGS) entry which is preliminary data.</text>
</comment>
<dbReference type="Proteomes" id="UP001189429">
    <property type="component" value="Unassembled WGS sequence"/>
</dbReference>
<feature type="non-terminal residue" evidence="1">
    <location>
        <position position="1"/>
    </location>
</feature>
<feature type="non-terminal residue" evidence="1">
    <location>
        <position position="102"/>
    </location>
</feature>
<name>A0ABN9T441_9DINO</name>
<accession>A0ABN9T441</accession>
<gene>
    <name evidence="1" type="ORF">PCOR1329_LOCUS35379</name>
</gene>
<evidence type="ECO:0000313" key="2">
    <source>
        <dbReference type="Proteomes" id="UP001189429"/>
    </source>
</evidence>